<reference evidence="1 2" key="1">
    <citation type="submission" date="2019-04" db="EMBL/GenBank/DDBJ databases">
        <title>Draft genome of the big-headed turtle Platysternon megacephalum.</title>
        <authorList>
            <person name="Gong S."/>
        </authorList>
    </citation>
    <scope>NUCLEOTIDE SEQUENCE [LARGE SCALE GENOMIC DNA]</scope>
    <source>
        <strain evidence="1">DO16091913</strain>
        <tissue evidence="1">Muscle</tissue>
    </source>
</reference>
<evidence type="ECO:0000313" key="1">
    <source>
        <dbReference type="EMBL" id="TFK10270.1"/>
    </source>
</evidence>
<gene>
    <name evidence="1" type="ORF">DR999_PMT06643</name>
</gene>
<dbReference type="Proteomes" id="UP000297703">
    <property type="component" value="Unassembled WGS sequence"/>
</dbReference>
<accession>A0A4D9EW71</accession>
<organism evidence="1 2">
    <name type="scientific">Platysternon megacephalum</name>
    <name type="common">big-headed turtle</name>
    <dbReference type="NCBI Taxonomy" id="55544"/>
    <lineage>
        <taxon>Eukaryota</taxon>
        <taxon>Metazoa</taxon>
        <taxon>Chordata</taxon>
        <taxon>Craniata</taxon>
        <taxon>Vertebrata</taxon>
        <taxon>Euteleostomi</taxon>
        <taxon>Archelosauria</taxon>
        <taxon>Testudinata</taxon>
        <taxon>Testudines</taxon>
        <taxon>Cryptodira</taxon>
        <taxon>Durocryptodira</taxon>
        <taxon>Testudinoidea</taxon>
        <taxon>Platysternidae</taxon>
        <taxon>Platysternon</taxon>
    </lineage>
</organism>
<dbReference type="GO" id="GO:0016301">
    <property type="term" value="F:kinase activity"/>
    <property type="evidence" value="ECO:0007669"/>
    <property type="project" value="UniProtKB-KW"/>
</dbReference>
<dbReference type="AlphaFoldDB" id="A0A4D9EW71"/>
<keyword evidence="2" id="KW-1185">Reference proteome</keyword>
<protein>
    <submittedName>
        <fullName evidence="1">Diacylglycerol kinase beta</fullName>
    </submittedName>
</protein>
<name>A0A4D9EW71_9SAUR</name>
<proteinExistence type="predicted"/>
<keyword evidence="1" id="KW-0418">Kinase</keyword>
<keyword evidence="1" id="KW-0808">Transferase</keyword>
<reference evidence="1 2" key="2">
    <citation type="submission" date="2019-04" db="EMBL/GenBank/DDBJ databases">
        <title>The genome sequence of big-headed turtle.</title>
        <authorList>
            <person name="Gong S."/>
        </authorList>
    </citation>
    <scope>NUCLEOTIDE SEQUENCE [LARGE SCALE GENOMIC DNA]</scope>
    <source>
        <strain evidence="1">DO16091913</strain>
        <tissue evidence="1">Muscle</tissue>
    </source>
</reference>
<evidence type="ECO:0000313" key="2">
    <source>
        <dbReference type="Proteomes" id="UP000297703"/>
    </source>
</evidence>
<dbReference type="EMBL" id="QXTE01000043">
    <property type="protein sequence ID" value="TFK10270.1"/>
    <property type="molecule type" value="Genomic_DNA"/>
</dbReference>
<comment type="caution">
    <text evidence="1">The sequence shown here is derived from an EMBL/GenBank/DDBJ whole genome shotgun (WGS) entry which is preliminary data.</text>
</comment>
<sequence length="154" mass="17193">MSSSETSGVIVNITEQKINSYSNMVISVFLKSLILQLLHLFCLCVPSQTQPKDQKPHTQHASYTFPLWATNTLPSSSPQTVSETNLNPSVSLYPPCLVRGCICLVRVSVCLIHQSYGNIKTNDCGRNLLVFWQCVYIFNNCLISEVRFCMAVSV</sequence>